<proteinExistence type="predicted"/>
<gene>
    <name evidence="1" type="ORF">OsJ_33753</name>
</gene>
<organism evidence="1">
    <name type="scientific">Oryza sativa subsp. japonica</name>
    <name type="common">Rice</name>
    <dbReference type="NCBI Taxonomy" id="39947"/>
    <lineage>
        <taxon>Eukaryota</taxon>
        <taxon>Viridiplantae</taxon>
        <taxon>Streptophyta</taxon>
        <taxon>Embryophyta</taxon>
        <taxon>Tracheophyta</taxon>
        <taxon>Spermatophyta</taxon>
        <taxon>Magnoliopsida</taxon>
        <taxon>Liliopsida</taxon>
        <taxon>Poales</taxon>
        <taxon>Poaceae</taxon>
        <taxon>BOP clade</taxon>
        <taxon>Oryzoideae</taxon>
        <taxon>Oryzeae</taxon>
        <taxon>Oryzinae</taxon>
        <taxon>Oryza</taxon>
        <taxon>Oryza sativa</taxon>
    </lineage>
</organism>
<evidence type="ECO:0000313" key="1">
    <source>
        <dbReference type="EMBL" id="EEE52032.1"/>
    </source>
</evidence>
<name>B9GAH6_ORYSJ</name>
<reference evidence="1" key="1">
    <citation type="journal article" date="2005" name="PLoS Biol.">
        <title>The genomes of Oryza sativa: a history of duplications.</title>
        <authorList>
            <person name="Yu J."/>
            <person name="Wang J."/>
            <person name="Lin W."/>
            <person name="Li S."/>
            <person name="Li H."/>
            <person name="Zhou J."/>
            <person name="Ni P."/>
            <person name="Dong W."/>
            <person name="Hu S."/>
            <person name="Zeng C."/>
            <person name="Zhang J."/>
            <person name="Zhang Y."/>
            <person name="Li R."/>
            <person name="Xu Z."/>
            <person name="Li S."/>
            <person name="Li X."/>
            <person name="Zheng H."/>
            <person name="Cong L."/>
            <person name="Lin L."/>
            <person name="Yin J."/>
            <person name="Geng J."/>
            <person name="Li G."/>
            <person name="Shi J."/>
            <person name="Liu J."/>
            <person name="Lv H."/>
            <person name="Li J."/>
            <person name="Wang J."/>
            <person name="Deng Y."/>
            <person name="Ran L."/>
            <person name="Shi X."/>
            <person name="Wang X."/>
            <person name="Wu Q."/>
            <person name="Li C."/>
            <person name="Ren X."/>
            <person name="Wang J."/>
            <person name="Wang X."/>
            <person name="Li D."/>
            <person name="Liu D."/>
            <person name="Zhang X."/>
            <person name="Ji Z."/>
            <person name="Zhao W."/>
            <person name="Sun Y."/>
            <person name="Zhang Z."/>
            <person name="Bao J."/>
            <person name="Han Y."/>
            <person name="Dong L."/>
            <person name="Ji J."/>
            <person name="Chen P."/>
            <person name="Wu S."/>
            <person name="Liu J."/>
            <person name="Xiao Y."/>
            <person name="Bu D."/>
            <person name="Tan J."/>
            <person name="Yang L."/>
            <person name="Ye C."/>
            <person name="Zhang J."/>
            <person name="Xu J."/>
            <person name="Zhou Y."/>
            <person name="Yu Y."/>
            <person name="Zhang B."/>
            <person name="Zhuang S."/>
            <person name="Wei H."/>
            <person name="Liu B."/>
            <person name="Lei M."/>
            <person name="Yu H."/>
            <person name="Li Y."/>
            <person name="Xu H."/>
            <person name="Wei S."/>
            <person name="He X."/>
            <person name="Fang L."/>
            <person name="Zhang Z."/>
            <person name="Zhang Y."/>
            <person name="Huang X."/>
            <person name="Su Z."/>
            <person name="Tong W."/>
            <person name="Li J."/>
            <person name="Tong Z."/>
            <person name="Li S."/>
            <person name="Ye J."/>
            <person name="Wang L."/>
            <person name="Fang L."/>
            <person name="Lei T."/>
            <person name="Chen C."/>
            <person name="Chen H."/>
            <person name="Xu Z."/>
            <person name="Li H."/>
            <person name="Huang H."/>
            <person name="Zhang F."/>
            <person name="Xu H."/>
            <person name="Li N."/>
            <person name="Zhao C."/>
            <person name="Li S."/>
            <person name="Dong L."/>
            <person name="Huang Y."/>
            <person name="Li L."/>
            <person name="Xi Y."/>
            <person name="Qi Q."/>
            <person name="Li W."/>
            <person name="Zhang B."/>
            <person name="Hu W."/>
            <person name="Zhang Y."/>
            <person name="Tian X."/>
            <person name="Jiao Y."/>
            <person name="Liang X."/>
            <person name="Jin J."/>
            <person name="Gao L."/>
            <person name="Zheng W."/>
            <person name="Hao B."/>
            <person name="Liu S."/>
            <person name="Wang W."/>
            <person name="Yuan L."/>
            <person name="Cao M."/>
            <person name="McDermott J."/>
            <person name="Samudrala R."/>
            <person name="Wang J."/>
            <person name="Wong G.K."/>
            <person name="Yang H."/>
        </authorList>
    </citation>
    <scope>NUCLEOTIDE SEQUENCE [LARGE SCALE GENOMIC DNA]</scope>
</reference>
<dbReference type="EMBL" id="CM000148">
    <property type="protein sequence ID" value="EEE52032.1"/>
    <property type="molecule type" value="Genomic_DNA"/>
</dbReference>
<accession>B9GAH6</accession>
<dbReference type="Proteomes" id="UP000007752">
    <property type="component" value="Chromosome 11"/>
</dbReference>
<reference evidence="1" key="2">
    <citation type="submission" date="2008-12" db="EMBL/GenBank/DDBJ databases">
        <title>Improved gene annotation of the rice (Oryza sativa) genomes.</title>
        <authorList>
            <person name="Wang J."/>
            <person name="Li R."/>
            <person name="Fan W."/>
            <person name="Huang Q."/>
            <person name="Zhang J."/>
            <person name="Zhou Y."/>
            <person name="Hu Y."/>
            <person name="Zi S."/>
            <person name="Li J."/>
            <person name="Ni P."/>
            <person name="Zheng H."/>
            <person name="Zhang Y."/>
            <person name="Zhao M."/>
            <person name="Hao Q."/>
            <person name="McDermott J."/>
            <person name="Samudrala R."/>
            <person name="Kristiansen K."/>
            <person name="Wong G.K.-S."/>
        </authorList>
    </citation>
    <scope>NUCLEOTIDE SEQUENCE</scope>
</reference>
<protein>
    <submittedName>
        <fullName evidence="1">Uncharacterized protein</fullName>
    </submittedName>
</protein>
<dbReference type="AlphaFoldDB" id="B9GAH6"/>
<sequence>MHLVNCGGLLGVEGGRASVEAKWKDSLKPTAGPRFSGSTAAVDGGILALP</sequence>